<dbReference type="OrthoDB" id="3381976at2"/>
<dbReference type="PANTHER" id="PTHR43877">
    <property type="entry name" value="AMINOALKYLPHOSPHONATE N-ACETYLTRANSFERASE-RELATED-RELATED"/>
    <property type="match status" value="1"/>
</dbReference>
<gene>
    <name evidence="4" type="ORF">Asera_15510</name>
</gene>
<keyword evidence="2" id="KW-0012">Acyltransferase</keyword>
<organism evidence="4 5">
    <name type="scientific">Actinocatenispora sera</name>
    <dbReference type="NCBI Taxonomy" id="390989"/>
    <lineage>
        <taxon>Bacteria</taxon>
        <taxon>Bacillati</taxon>
        <taxon>Actinomycetota</taxon>
        <taxon>Actinomycetes</taxon>
        <taxon>Micromonosporales</taxon>
        <taxon>Micromonosporaceae</taxon>
        <taxon>Actinocatenispora</taxon>
    </lineage>
</organism>
<feature type="domain" description="N-acetyltransferase" evidence="3">
    <location>
        <begin position="5"/>
        <end position="159"/>
    </location>
</feature>
<dbReference type="RefSeq" id="WP_030447725.1">
    <property type="nucleotide sequence ID" value="NZ_AP023354.1"/>
</dbReference>
<dbReference type="PROSITE" id="PS51186">
    <property type="entry name" value="GNAT"/>
    <property type="match status" value="1"/>
</dbReference>
<proteinExistence type="predicted"/>
<evidence type="ECO:0000313" key="5">
    <source>
        <dbReference type="Proteomes" id="UP000680750"/>
    </source>
</evidence>
<evidence type="ECO:0000313" key="4">
    <source>
        <dbReference type="EMBL" id="BCJ27443.1"/>
    </source>
</evidence>
<dbReference type="GO" id="GO:0016747">
    <property type="term" value="F:acyltransferase activity, transferring groups other than amino-acyl groups"/>
    <property type="evidence" value="ECO:0007669"/>
    <property type="project" value="InterPro"/>
</dbReference>
<reference evidence="4" key="1">
    <citation type="submission" date="2020-08" db="EMBL/GenBank/DDBJ databases">
        <title>Whole genome shotgun sequence of Actinocatenispora sera NBRC 101916.</title>
        <authorList>
            <person name="Komaki H."/>
            <person name="Tamura T."/>
        </authorList>
    </citation>
    <scope>NUCLEOTIDE SEQUENCE</scope>
    <source>
        <strain evidence="4">NBRC 101916</strain>
    </source>
</reference>
<evidence type="ECO:0000256" key="1">
    <source>
        <dbReference type="ARBA" id="ARBA00022679"/>
    </source>
</evidence>
<evidence type="ECO:0000256" key="2">
    <source>
        <dbReference type="ARBA" id="ARBA00023315"/>
    </source>
</evidence>
<dbReference type="Gene3D" id="3.40.630.30">
    <property type="match status" value="1"/>
</dbReference>
<dbReference type="Pfam" id="PF00583">
    <property type="entry name" value="Acetyltransf_1"/>
    <property type="match status" value="1"/>
</dbReference>
<name>A0A810KW51_9ACTN</name>
<dbReference type="PANTHER" id="PTHR43877:SF2">
    <property type="entry name" value="AMINOALKYLPHOSPHONATE N-ACETYLTRANSFERASE-RELATED"/>
    <property type="match status" value="1"/>
</dbReference>
<dbReference type="CDD" id="cd04301">
    <property type="entry name" value="NAT_SF"/>
    <property type="match status" value="1"/>
</dbReference>
<dbReference type="InterPro" id="IPR050832">
    <property type="entry name" value="Bact_Acetyltransf"/>
</dbReference>
<dbReference type="EMBL" id="AP023354">
    <property type="protein sequence ID" value="BCJ27443.1"/>
    <property type="molecule type" value="Genomic_DNA"/>
</dbReference>
<dbReference type="InterPro" id="IPR000182">
    <property type="entry name" value="GNAT_dom"/>
</dbReference>
<dbReference type="InterPro" id="IPR016181">
    <property type="entry name" value="Acyl_CoA_acyltransferase"/>
</dbReference>
<keyword evidence="1" id="KW-0808">Transferase</keyword>
<protein>
    <recommendedName>
        <fullName evidence="3">N-acetyltransferase domain-containing protein</fullName>
    </recommendedName>
</protein>
<accession>A0A810KW51</accession>
<dbReference type="AlphaFoldDB" id="A0A810KW51"/>
<dbReference type="Proteomes" id="UP000680750">
    <property type="component" value="Chromosome"/>
</dbReference>
<evidence type="ECO:0000259" key="3">
    <source>
        <dbReference type="PROSITE" id="PS51186"/>
    </source>
</evidence>
<dbReference type="KEGG" id="aser:Asera_15510"/>
<keyword evidence="5" id="KW-1185">Reference proteome</keyword>
<dbReference type="SUPFAM" id="SSF55729">
    <property type="entry name" value="Acyl-CoA N-acyltransferases (Nat)"/>
    <property type="match status" value="1"/>
</dbReference>
<sequence>MSARVTLRPMTQAEFDAYLDRTVREYGQDKVRAGEFAPERADEQARAEFTLLLPEGARTNGMLLFTAFDGDERVGMLWLALPSARRRQAWVYELWVAPAARSRGYGRAIMRAGERELAARGVTEIGLNVFGDNTTAIGLYESLGYKVIAQQMVKPVDGI</sequence>